<evidence type="ECO:0000256" key="1">
    <source>
        <dbReference type="SAM" id="MobiDB-lite"/>
    </source>
</evidence>
<dbReference type="STRING" id="529505.SAMN05421761_101306"/>
<reference evidence="4" key="1">
    <citation type="submission" date="2017-01" db="EMBL/GenBank/DDBJ databases">
        <authorList>
            <person name="Varghese N."/>
            <person name="Submissions S."/>
        </authorList>
    </citation>
    <scope>NUCLEOTIDE SEQUENCE [LARGE SCALE GENOMIC DNA]</scope>
    <source>
        <strain evidence="4">DSM 46698</strain>
    </source>
</reference>
<feature type="signal peptide" evidence="2">
    <location>
        <begin position="1"/>
        <end position="19"/>
    </location>
</feature>
<evidence type="ECO:0008006" key="5">
    <source>
        <dbReference type="Google" id="ProtNLM"/>
    </source>
</evidence>
<gene>
    <name evidence="3" type="ORF">SAMN05421761_101306</name>
</gene>
<feature type="region of interest" description="Disordered" evidence="1">
    <location>
        <begin position="22"/>
        <end position="162"/>
    </location>
</feature>
<feature type="compositionally biased region" description="Low complexity" evidence="1">
    <location>
        <begin position="59"/>
        <end position="68"/>
    </location>
</feature>
<feature type="compositionally biased region" description="Pro residues" evidence="1">
    <location>
        <begin position="141"/>
        <end position="154"/>
    </location>
</feature>
<dbReference type="Proteomes" id="UP000186026">
    <property type="component" value="Unassembled WGS sequence"/>
</dbReference>
<accession>A0A1N7JXD8</accession>
<protein>
    <recommendedName>
        <fullName evidence="5">Translation initiation factor IF-2</fullName>
    </recommendedName>
</protein>
<evidence type="ECO:0000313" key="3">
    <source>
        <dbReference type="EMBL" id="SIS53951.1"/>
    </source>
</evidence>
<organism evidence="3 4">
    <name type="scientific">Belliella pelovolcani</name>
    <dbReference type="NCBI Taxonomy" id="529505"/>
    <lineage>
        <taxon>Bacteria</taxon>
        <taxon>Pseudomonadati</taxon>
        <taxon>Bacteroidota</taxon>
        <taxon>Cytophagia</taxon>
        <taxon>Cytophagales</taxon>
        <taxon>Cyclobacteriaceae</taxon>
        <taxon>Belliella</taxon>
    </lineage>
</organism>
<feature type="chain" id="PRO_5012704095" description="Translation initiation factor IF-2" evidence="2">
    <location>
        <begin position="20"/>
        <end position="162"/>
    </location>
</feature>
<keyword evidence="4" id="KW-1185">Reference proteome</keyword>
<dbReference type="RefSeq" id="WP_076497848.1">
    <property type="nucleotide sequence ID" value="NZ_FTOP01000001.1"/>
</dbReference>
<dbReference type="OrthoDB" id="839583at2"/>
<feature type="compositionally biased region" description="Basic and acidic residues" evidence="1">
    <location>
        <begin position="22"/>
        <end position="43"/>
    </location>
</feature>
<proteinExistence type="predicted"/>
<keyword evidence="2" id="KW-0732">Signal</keyword>
<evidence type="ECO:0000313" key="4">
    <source>
        <dbReference type="Proteomes" id="UP000186026"/>
    </source>
</evidence>
<name>A0A1N7JXD8_9BACT</name>
<dbReference type="EMBL" id="FTOP01000001">
    <property type="protein sequence ID" value="SIS53951.1"/>
    <property type="molecule type" value="Genomic_DNA"/>
</dbReference>
<evidence type="ECO:0000256" key="2">
    <source>
        <dbReference type="SAM" id="SignalP"/>
    </source>
</evidence>
<dbReference type="AlphaFoldDB" id="A0A1N7JXD8"/>
<sequence>MKTTAIILSIFLFVGLAKAQTEEKVETKPTKTELPEKAEKGSDISEMATTLEGGKEKGLSISSAARRSSLLRERAARGAENAEAGKERAEMGAANSEKGKEISNKARTGQMRPDRPANGARPNITVPQARPNLPIVRPGKPATPPGRPATPPGRPGGVPGGI</sequence>